<dbReference type="CDD" id="cd01204">
    <property type="entry name" value="PTB_IRS"/>
    <property type="match status" value="1"/>
</dbReference>
<feature type="region of interest" description="Disordered" evidence="3">
    <location>
        <begin position="878"/>
        <end position="1006"/>
    </location>
</feature>
<evidence type="ECO:0000313" key="7">
    <source>
        <dbReference type="EMBL" id="KAK1797899.1"/>
    </source>
</evidence>
<dbReference type="InterPro" id="IPR011993">
    <property type="entry name" value="PH-like_dom_sf"/>
</dbReference>
<feature type="compositionally biased region" description="Polar residues" evidence="3">
    <location>
        <begin position="479"/>
        <end position="499"/>
    </location>
</feature>
<feature type="domain" description="PH" evidence="5">
    <location>
        <begin position="166"/>
        <end position="267"/>
    </location>
</feature>
<name>A0AAD9DYQ7_9TELE</name>
<dbReference type="EMBL" id="JAROKS010000013">
    <property type="protein sequence ID" value="KAK1797899.1"/>
    <property type="molecule type" value="Genomic_DNA"/>
</dbReference>
<feature type="region of interest" description="Disordered" evidence="3">
    <location>
        <begin position="1031"/>
        <end position="1068"/>
    </location>
</feature>
<feature type="compositionally biased region" description="Polar residues" evidence="3">
    <location>
        <begin position="412"/>
        <end position="422"/>
    </location>
</feature>
<accession>A0AAD9DYQ7</accession>
<dbReference type="GO" id="GO:0043548">
    <property type="term" value="F:phosphatidylinositol 3-kinase binding"/>
    <property type="evidence" value="ECO:0007669"/>
    <property type="project" value="TreeGrafter"/>
</dbReference>
<evidence type="ECO:0008006" key="9">
    <source>
        <dbReference type="Google" id="ProtNLM"/>
    </source>
</evidence>
<feature type="signal peptide" evidence="4">
    <location>
        <begin position="1"/>
        <end position="19"/>
    </location>
</feature>
<dbReference type="PRINTS" id="PR00628">
    <property type="entry name" value="INSULINRSI"/>
</dbReference>
<feature type="compositionally biased region" description="Low complexity" evidence="3">
    <location>
        <begin position="947"/>
        <end position="961"/>
    </location>
</feature>
<dbReference type="Gene3D" id="2.30.29.30">
    <property type="entry name" value="Pleckstrin-homology domain (PH domain)/Phosphotyrosine-binding domain (PTB)"/>
    <property type="match status" value="2"/>
</dbReference>
<dbReference type="InterPro" id="IPR039011">
    <property type="entry name" value="IRS"/>
</dbReference>
<dbReference type="Pfam" id="PF00169">
    <property type="entry name" value="PH"/>
    <property type="match status" value="1"/>
</dbReference>
<dbReference type="FunFam" id="2.30.29.30:FF:000029">
    <property type="entry name" value="Insulin receptor substrate 1"/>
    <property type="match status" value="1"/>
</dbReference>
<feature type="compositionally biased region" description="Polar residues" evidence="3">
    <location>
        <begin position="970"/>
        <end position="981"/>
    </location>
</feature>
<dbReference type="PANTHER" id="PTHR10614:SF7">
    <property type="entry name" value="INSULIN RECEPTOR SUBSTRATE 2"/>
    <property type="match status" value="1"/>
</dbReference>
<comment type="caution">
    <text evidence="7">The sequence shown here is derived from an EMBL/GenBank/DDBJ whole genome shotgun (WGS) entry which is preliminary data.</text>
</comment>
<dbReference type="SUPFAM" id="SSF50729">
    <property type="entry name" value="PH domain-like"/>
    <property type="match status" value="2"/>
</dbReference>
<feature type="compositionally biased region" description="Polar residues" evidence="3">
    <location>
        <begin position="449"/>
        <end position="466"/>
    </location>
</feature>
<dbReference type="GO" id="GO:0005158">
    <property type="term" value="F:insulin receptor binding"/>
    <property type="evidence" value="ECO:0007669"/>
    <property type="project" value="InterPro"/>
</dbReference>
<dbReference type="GO" id="GO:0005886">
    <property type="term" value="C:plasma membrane"/>
    <property type="evidence" value="ECO:0007669"/>
    <property type="project" value="TreeGrafter"/>
</dbReference>
<gene>
    <name evidence="7" type="ORF">P4O66_007948</name>
</gene>
<protein>
    <recommendedName>
        <fullName evidence="9">Insulin receptor substrate 2</fullName>
    </recommendedName>
</protein>
<dbReference type="PROSITE" id="PS51064">
    <property type="entry name" value="IRS_PTB"/>
    <property type="match status" value="1"/>
</dbReference>
<dbReference type="SMART" id="SM01244">
    <property type="entry name" value="IRS"/>
    <property type="match status" value="1"/>
</dbReference>
<dbReference type="SMART" id="SM00310">
    <property type="entry name" value="PTBI"/>
    <property type="match status" value="1"/>
</dbReference>
<dbReference type="InterPro" id="IPR001849">
    <property type="entry name" value="PH_domain"/>
</dbReference>
<dbReference type="SMART" id="SM00233">
    <property type="entry name" value="PH"/>
    <property type="match status" value="1"/>
</dbReference>
<feature type="domain" description="IRS-type PTB" evidence="6">
    <location>
        <begin position="301"/>
        <end position="405"/>
    </location>
</feature>
<feature type="compositionally biased region" description="Polar residues" evidence="3">
    <location>
        <begin position="1046"/>
        <end position="1059"/>
    </location>
</feature>
<keyword evidence="1" id="KW-0597">Phosphoprotein</keyword>
<dbReference type="PANTHER" id="PTHR10614">
    <property type="entry name" value="INSULIN RECEPTOR SUBSTRATE"/>
    <property type="match status" value="1"/>
</dbReference>
<dbReference type="Proteomes" id="UP001239994">
    <property type="component" value="Unassembled WGS sequence"/>
</dbReference>
<evidence type="ECO:0000259" key="5">
    <source>
        <dbReference type="PROSITE" id="PS50003"/>
    </source>
</evidence>
<dbReference type="GO" id="GO:0008286">
    <property type="term" value="P:insulin receptor signaling pathway"/>
    <property type="evidence" value="ECO:0007669"/>
    <property type="project" value="InterPro"/>
</dbReference>
<feature type="compositionally biased region" description="Acidic residues" evidence="3">
    <location>
        <begin position="88"/>
        <end position="99"/>
    </location>
</feature>
<evidence type="ECO:0000256" key="4">
    <source>
        <dbReference type="SAM" id="SignalP"/>
    </source>
</evidence>
<keyword evidence="2" id="KW-0807">Transducer</keyword>
<dbReference type="PROSITE" id="PS50003">
    <property type="entry name" value="PH_DOMAIN"/>
    <property type="match status" value="1"/>
</dbReference>
<dbReference type="Pfam" id="PF02174">
    <property type="entry name" value="IRS"/>
    <property type="match status" value="1"/>
</dbReference>
<feature type="compositionally biased region" description="Low complexity" evidence="3">
    <location>
        <begin position="534"/>
        <end position="548"/>
    </location>
</feature>
<reference evidence="7" key="1">
    <citation type="submission" date="2023-03" db="EMBL/GenBank/DDBJ databases">
        <title>Electrophorus voltai genome.</title>
        <authorList>
            <person name="Bian C."/>
        </authorList>
    </citation>
    <scope>NUCLEOTIDE SEQUENCE</scope>
    <source>
        <strain evidence="7">CB-2022</strain>
        <tissue evidence="7">Muscle</tissue>
    </source>
</reference>
<dbReference type="CDD" id="cd01257">
    <property type="entry name" value="PH_IRS"/>
    <property type="match status" value="1"/>
</dbReference>
<feature type="region of interest" description="Disordered" evidence="3">
    <location>
        <begin position="406"/>
        <end position="499"/>
    </location>
</feature>
<dbReference type="GO" id="GO:0005829">
    <property type="term" value="C:cytosol"/>
    <property type="evidence" value="ECO:0007669"/>
    <property type="project" value="TreeGrafter"/>
</dbReference>
<dbReference type="InterPro" id="IPR002404">
    <property type="entry name" value="IRS_PTB"/>
</dbReference>
<proteinExistence type="predicted"/>
<sequence length="1384" mass="148340">MLASKRLGLWLLAARTALGAHGRYGTSPVKVVKLHEEHPRGFRGRALVLQGLIVHVAGAVNFNLRSAALALSLARGLGGSWFPSPGCGDDEDDDEDDDGISPLSCRPGSPRRSTPNVKIHAETEPTGSRLRPPRLGAPSSKQKVESFQGCGMASPPSAGLNANNSGVRKCGYLKKQKHGHRRFFVLKAQGEGYAARLEYYESEKKWKNKAAAKRVIALDSCLNIHKRADAKHKHLIALYARDEYFAVAADSEQEQDGWFRALTGLMNEGRRFDGAAPGSASSLVGFDEANYGTVTPVSAAYKEVWQVNLKSRGLGQSRNLTGVYRLCLSSRTVSFVKLNSEVASVSLQLMNIRRCGHSDSFFFIEVGRSAATGPGELWMQTDDSVVAQNIHETILEAMKAMKELSEFRPRSKSQSSGTNPISVPTRRHLNNLPPSQTGLAPRRARTDSMAATSPVTKFTSCRNRTASEGDGTMARPLSVSGSPVSTGANRTHLSRSNTVTARPCRTFESPSLKHSKSMCMPVCQSPPPATSPVSLSSGSGNASNLDSAPRPASCTASVAGSPSDAGFISCDECGSSPGDVRHLLMATRSVTPESFTETPPSREGSDLNGYMIMEKQSAGNVFVHGHGRRSARLAEDGGGDAEKAYRKRTCSLTMPHQKRGPSRVSSASLDECTLMRATFRSGAHLGRGSHATSPKVAYPEDYGDVEIGSLRKSPGGTLGDDGYMPMTPGVAPLAGKTEIYMPMSTMCVSAPKQIINPRTHPLTVVSGYRTTPPSSCSLDDGGYMRMLCGSRFSVESSDGKLSNSEYLNMSPVDPCMPATPPDYFPTTTGGTEQTPPLRQPCAYGTLPRCCKLRQGPKDSDQYVLMSLQAQRITEELVKAAPKSAPAPPRQGRVEGLLHRARTSRPTRLPLDSLCTLPSMNEHPLPPEPKSPGEYINIDFGRTSQRYSPPSSESPASSLGSSGEQRRSPLSDYTNVNTSTESPKVGDVAPFGPLRAMPGLSARDARPEEHCHLATQVPPVRQAGAANEDYTEMTFAGSGSPPPPTESQPTKCAQTTSPTSCVRRPTPAGPAGAAPLESFLLAGGAAPLVDPDRGAKVIRADPQGRRRHSSETFSSTTTVTPVFPSFARDARHGSASVENVSALARKGEGSEEQCGSPMCRETSAGFQNGLDCIALSLMDERRASCDALIRFRATRHCKGGISVVHAGPYAGLGFKDTATAVKEHLLAPLIRVREHTVLTCVCEKDAGEHKLSVKGTSVMKMKGELGLPHAPAVKSVLPSEGNTLFYGLLSGCGFWPKQGRLNRARLVFGVPFSATKEGRLRALLDRGWAGGGCVRVEGVYGFLRAKYTTAQIKAADETEEVGVVYYSSHREWIVQVVQEELSVEP</sequence>
<evidence type="ECO:0000256" key="3">
    <source>
        <dbReference type="SAM" id="MobiDB-lite"/>
    </source>
</evidence>
<evidence type="ECO:0000256" key="1">
    <source>
        <dbReference type="ARBA" id="ARBA00022553"/>
    </source>
</evidence>
<feature type="chain" id="PRO_5042114048" description="Insulin receptor substrate 2" evidence="4">
    <location>
        <begin position="20"/>
        <end position="1384"/>
    </location>
</feature>
<evidence type="ECO:0000256" key="2">
    <source>
        <dbReference type="ARBA" id="ARBA00023224"/>
    </source>
</evidence>
<organism evidence="7 8">
    <name type="scientific">Electrophorus voltai</name>
    <dbReference type="NCBI Taxonomy" id="2609070"/>
    <lineage>
        <taxon>Eukaryota</taxon>
        <taxon>Metazoa</taxon>
        <taxon>Chordata</taxon>
        <taxon>Craniata</taxon>
        <taxon>Vertebrata</taxon>
        <taxon>Euteleostomi</taxon>
        <taxon>Actinopterygii</taxon>
        <taxon>Neopterygii</taxon>
        <taxon>Teleostei</taxon>
        <taxon>Ostariophysi</taxon>
        <taxon>Gymnotiformes</taxon>
        <taxon>Gymnotoidei</taxon>
        <taxon>Gymnotidae</taxon>
        <taxon>Electrophorus</taxon>
    </lineage>
</organism>
<keyword evidence="4" id="KW-0732">Signal</keyword>
<feature type="region of interest" description="Disordered" evidence="3">
    <location>
        <begin position="516"/>
        <end position="558"/>
    </location>
</feature>
<feature type="region of interest" description="Disordered" evidence="3">
    <location>
        <begin position="84"/>
        <end position="158"/>
    </location>
</feature>
<evidence type="ECO:0000259" key="6">
    <source>
        <dbReference type="PROSITE" id="PS51064"/>
    </source>
</evidence>
<evidence type="ECO:0000313" key="8">
    <source>
        <dbReference type="Proteomes" id="UP001239994"/>
    </source>
</evidence>
<keyword evidence="8" id="KW-1185">Reference proteome</keyword>